<dbReference type="AlphaFoldDB" id="A0A381NPH7"/>
<dbReference type="Gene3D" id="3.40.50.620">
    <property type="entry name" value="HUPs"/>
    <property type="match status" value="2"/>
</dbReference>
<dbReference type="CDD" id="cd07961">
    <property type="entry name" value="Anticodon_Ia_Ile_ABEc"/>
    <property type="match status" value="1"/>
</dbReference>
<dbReference type="PANTHER" id="PTHR42780:SF1">
    <property type="entry name" value="ISOLEUCINE--TRNA LIGASE, CYTOPLASMIC"/>
    <property type="match status" value="1"/>
</dbReference>
<dbReference type="Pfam" id="PF19302">
    <property type="entry name" value="DUF5915"/>
    <property type="match status" value="1"/>
</dbReference>
<dbReference type="PROSITE" id="PS00178">
    <property type="entry name" value="AA_TRNA_LIGASE_I"/>
    <property type="match status" value="1"/>
</dbReference>
<evidence type="ECO:0000256" key="7">
    <source>
        <dbReference type="ARBA" id="ARBA00023146"/>
    </source>
</evidence>
<organism evidence="11">
    <name type="scientific">marine metagenome</name>
    <dbReference type="NCBI Taxonomy" id="408172"/>
    <lineage>
        <taxon>unclassified sequences</taxon>
        <taxon>metagenomes</taxon>
        <taxon>ecological metagenomes</taxon>
    </lineage>
</organism>
<dbReference type="InterPro" id="IPR033709">
    <property type="entry name" value="Anticodon_Ile_ABEc"/>
</dbReference>
<dbReference type="GO" id="GO:0002161">
    <property type="term" value="F:aminoacyl-tRNA deacylase activity"/>
    <property type="evidence" value="ECO:0007669"/>
    <property type="project" value="InterPro"/>
</dbReference>
<dbReference type="CDD" id="cd00818">
    <property type="entry name" value="IleRS_core"/>
    <property type="match status" value="1"/>
</dbReference>
<dbReference type="InterPro" id="IPR001412">
    <property type="entry name" value="aa-tRNA-synth_I_CS"/>
</dbReference>
<dbReference type="InterPro" id="IPR009008">
    <property type="entry name" value="Val/Leu/Ile-tRNA-synth_edit"/>
</dbReference>
<dbReference type="PANTHER" id="PTHR42780">
    <property type="entry name" value="SOLEUCYL-TRNA SYNTHETASE"/>
    <property type="match status" value="1"/>
</dbReference>
<dbReference type="NCBIfam" id="TIGR00392">
    <property type="entry name" value="ileS"/>
    <property type="match status" value="1"/>
</dbReference>
<comment type="similarity">
    <text evidence="1">Belongs to the class-I aminoacyl-tRNA synthetase family.</text>
</comment>
<evidence type="ECO:0000256" key="8">
    <source>
        <dbReference type="ARBA" id="ARBA00048359"/>
    </source>
</evidence>
<keyword evidence="4" id="KW-0547">Nucleotide-binding</keyword>
<dbReference type="HAMAP" id="MF_02003">
    <property type="entry name" value="Ile_tRNA_synth_type2"/>
    <property type="match status" value="1"/>
</dbReference>
<dbReference type="GO" id="GO:0004822">
    <property type="term" value="F:isoleucine-tRNA ligase activity"/>
    <property type="evidence" value="ECO:0007669"/>
    <property type="project" value="UniProtKB-EC"/>
</dbReference>
<dbReference type="EC" id="6.1.1.5" evidence="2"/>
<dbReference type="FunFam" id="3.40.50.620:FF:000133">
    <property type="entry name" value="Isoleucyl-tRNA synthetase, cytoplasmic"/>
    <property type="match status" value="1"/>
</dbReference>
<sequence length="1039" mass="120912">MKEVSNRLGFPQMEEEILEFWRKENIFQKSIDQRPEDKAFSFYDGPPFATGLPHYGHLLAGTIKDVIPRYKTMRGFRVERRFGWDTHGLPVEYEVEQALKLNGRHEIETFGEGNFNEECRAIVLRYTREWRETVERMARWVDFDNDYKTMDIDFMESVWWVFKQLWDKRLIYEGVKVVPYSWRVSTPLSNFEANLNYKDIQDPSVTLRFKVKGEENLYLLAWTTTPWTLPSNMGLCAGPKLSYCKIRDKKSGDAYILTKSRIDTYFEEGNYEVLAEMQGTELQGMTYEPLFDFAKSHVDTTNTWALQLDDYVNDDSGTGIVHLACFGEDDVRIFQRENIPIFDPVDDEGNFMDYMEFIAGKNMKDADKLIIQRLKEERKMFRHETVQHSYPFCWRTDTPLIYKPISTWFVNVEEIKKRMVAHNRTVHWVPGHIRDGRFGKWLENARDWAISRNRFWGTPLPIWKSEDGEVLCIGSVKELEEKTGNKIDDLHKHFVDPLIIEHNGKTFRRVPEVLDCWFESGSMPYAQEHYPFENKDRFEANFPADFICEGLDQTRGWFYTLAVLGSALFDTPAFKNCVVNGLILAEDGKKMSKRLKNYPDPNEMLNKYGADAVRLYMLNSPAVRGEDLRFSEKGLIETTRQQLLPLWNALAFLSTYAKIDDWEPTSENLSLKKNNPMDRWIMSRLQKLIAEVQKEMDGYDLNRSVAPFVGFIDLLTNWYIRRSRRRFWKAGQGQDKHEAYATLYTVLFDFSKIIAPFIPYIADGIFRALRQDTDHQSVHLAIFPEVDADYRDIELEKQMDLVLSTVTMGRALRAKHQLKIRQPLPKIFLVTHDPEAKHVLENLADLITDELNIKEIVITPDEEELVNLSAKANFKTLGRKLGKQMKIAANAIAELNLDDIRKLQNGDSISLIIDGDTLELAPEDVLLQRQEKEGLLVETDNRLTVALDTELSENLIQEGFAREFVNKVQNMRKEMDLNVMDRINISYHASTKLNTSLENFIDFVSTETLADQLQLQETPQGTEWDLNGEPCKILVTQGQ</sequence>
<dbReference type="Pfam" id="PF00133">
    <property type="entry name" value="tRNA-synt_1"/>
    <property type="match status" value="1"/>
</dbReference>
<reference evidence="11" key="1">
    <citation type="submission" date="2018-05" db="EMBL/GenBank/DDBJ databases">
        <authorList>
            <person name="Lanie J.A."/>
            <person name="Ng W.-L."/>
            <person name="Kazmierczak K.M."/>
            <person name="Andrzejewski T.M."/>
            <person name="Davidsen T.M."/>
            <person name="Wayne K.J."/>
            <person name="Tettelin H."/>
            <person name="Glass J.I."/>
            <person name="Rusch D."/>
            <person name="Podicherti R."/>
            <person name="Tsui H.-C.T."/>
            <person name="Winkler M.E."/>
        </authorList>
    </citation>
    <scope>NUCLEOTIDE SEQUENCE</scope>
</reference>
<dbReference type="InterPro" id="IPR002301">
    <property type="entry name" value="Ile-tRNA-ligase"/>
</dbReference>
<dbReference type="InterPro" id="IPR023586">
    <property type="entry name" value="Ile-tRNA-ligase_type2"/>
</dbReference>
<dbReference type="InterPro" id="IPR013155">
    <property type="entry name" value="M/V/L/I-tRNA-synth_anticd-bd"/>
</dbReference>
<dbReference type="SUPFAM" id="SSF47323">
    <property type="entry name" value="Anticodon-binding domain of a subclass of class I aminoacyl-tRNA synthetases"/>
    <property type="match status" value="1"/>
</dbReference>
<keyword evidence="7" id="KW-0030">Aminoacyl-tRNA synthetase</keyword>
<protein>
    <recommendedName>
        <fullName evidence="2">isoleucine--tRNA ligase</fullName>
        <ecNumber evidence="2">6.1.1.5</ecNumber>
    </recommendedName>
</protein>
<accession>A0A381NPH7</accession>
<dbReference type="Pfam" id="PF08264">
    <property type="entry name" value="Anticodon_1"/>
    <property type="match status" value="1"/>
</dbReference>
<dbReference type="EMBL" id="UINC01000500">
    <property type="protein sequence ID" value="SUZ56427.1"/>
    <property type="molecule type" value="Genomic_DNA"/>
</dbReference>
<name>A0A381NPH7_9ZZZZ</name>
<evidence type="ECO:0000256" key="4">
    <source>
        <dbReference type="ARBA" id="ARBA00022741"/>
    </source>
</evidence>
<feature type="domain" description="Methionyl/Valyl/Leucyl/Isoleucyl-tRNA synthetase anticodon-binding" evidence="10">
    <location>
        <begin position="678"/>
        <end position="826"/>
    </location>
</feature>
<keyword evidence="6" id="KW-0648">Protein biosynthesis</keyword>
<dbReference type="GO" id="GO:0006428">
    <property type="term" value="P:isoleucyl-tRNA aminoacylation"/>
    <property type="evidence" value="ECO:0007669"/>
    <property type="project" value="InterPro"/>
</dbReference>
<evidence type="ECO:0000256" key="2">
    <source>
        <dbReference type="ARBA" id="ARBA00013165"/>
    </source>
</evidence>
<dbReference type="PRINTS" id="PR00984">
    <property type="entry name" value="TRNASYNTHILE"/>
</dbReference>
<feature type="domain" description="Aminoacyl-tRNA synthetase class Ia" evidence="9">
    <location>
        <begin position="17"/>
        <end position="627"/>
    </location>
</feature>
<evidence type="ECO:0000313" key="11">
    <source>
        <dbReference type="EMBL" id="SUZ56427.1"/>
    </source>
</evidence>
<dbReference type="InterPro" id="IPR002300">
    <property type="entry name" value="aa-tRNA-synth_Ia"/>
</dbReference>
<evidence type="ECO:0000256" key="6">
    <source>
        <dbReference type="ARBA" id="ARBA00022917"/>
    </source>
</evidence>
<dbReference type="Gene3D" id="1.10.730.10">
    <property type="entry name" value="Isoleucyl-tRNA Synthetase, Domain 1"/>
    <property type="match status" value="1"/>
</dbReference>
<dbReference type="SUPFAM" id="SSF50677">
    <property type="entry name" value="ValRS/IleRS/LeuRS editing domain"/>
    <property type="match status" value="1"/>
</dbReference>
<dbReference type="InterPro" id="IPR009080">
    <property type="entry name" value="tRNAsynth_Ia_anticodon-bd"/>
</dbReference>
<proteinExistence type="inferred from homology"/>
<evidence type="ECO:0000259" key="9">
    <source>
        <dbReference type="Pfam" id="PF00133"/>
    </source>
</evidence>
<comment type="catalytic activity">
    <reaction evidence="8">
        <text>tRNA(Ile) + L-isoleucine + ATP = L-isoleucyl-tRNA(Ile) + AMP + diphosphate</text>
        <dbReference type="Rhea" id="RHEA:11060"/>
        <dbReference type="Rhea" id="RHEA-COMP:9666"/>
        <dbReference type="Rhea" id="RHEA-COMP:9695"/>
        <dbReference type="ChEBI" id="CHEBI:30616"/>
        <dbReference type="ChEBI" id="CHEBI:33019"/>
        <dbReference type="ChEBI" id="CHEBI:58045"/>
        <dbReference type="ChEBI" id="CHEBI:78442"/>
        <dbReference type="ChEBI" id="CHEBI:78528"/>
        <dbReference type="ChEBI" id="CHEBI:456215"/>
        <dbReference type="EC" id="6.1.1.5"/>
    </reaction>
</comment>
<gene>
    <name evidence="11" type="ORF">METZ01_LOCUS9281</name>
</gene>
<keyword evidence="3" id="KW-0436">Ligase</keyword>
<keyword evidence="5" id="KW-0067">ATP-binding</keyword>
<evidence type="ECO:0000256" key="1">
    <source>
        <dbReference type="ARBA" id="ARBA00005594"/>
    </source>
</evidence>
<evidence type="ECO:0000259" key="10">
    <source>
        <dbReference type="Pfam" id="PF08264"/>
    </source>
</evidence>
<dbReference type="GO" id="GO:0005524">
    <property type="term" value="F:ATP binding"/>
    <property type="evidence" value="ECO:0007669"/>
    <property type="project" value="UniProtKB-KW"/>
</dbReference>
<dbReference type="FunFam" id="3.40.50.620:FF:000023">
    <property type="entry name" value="Isoleucyl-tRNA synthetase,cytoplasmic"/>
    <property type="match status" value="1"/>
</dbReference>
<dbReference type="SUPFAM" id="SSF52374">
    <property type="entry name" value="Nucleotidylyl transferase"/>
    <property type="match status" value="1"/>
</dbReference>
<dbReference type="GO" id="GO:0000049">
    <property type="term" value="F:tRNA binding"/>
    <property type="evidence" value="ECO:0007669"/>
    <property type="project" value="InterPro"/>
</dbReference>
<evidence type="ECO:0000256" key="5">
    <source>
        <dbReference type="ARBA" id="ARBA00022840"/>
    </source>
</evidence>
<dbReference type="InterPro" id="IPR014729">
    <property type="entry name" value="Rossmann-like_a/b/a_fold"/>
</dbReference>
<evidence type="ECO:0000256" key="3">
    <source>
        <dbReference type="ARBA" id="ARBA00022598"/>
    </source>
</evidence>